<dbReference type="Proteomes" id="UP001642464">
    <property type="component" value="Unassembled WGS sequence"/>
</dbReference>
<proteinExistence type="predicted"/>
<organism evidence="2 3">
    <name type="scientific">Durusdinium trenchii</name>
    <dbReference type="NCBI Taxonomy" id="1381693"/>
    <lineage>
        <taxon>Eukaryota</taxon>
        <taxon>Sar</taxon>
        <taxon>Alveolata</taxon>
        <taxon>Dinophyceae</taxon>
        <taxon>Suessiales</taxon>
        <taxon>Symbiodiniaceae</taxon>
        <taxon>Durusdinium</taxon>
    </lineage>
</organism>
<evidence type="ECO:0008006" key="4">
    <source>
        <dbReference type="Google" id="ProtNLM"/>
    </source>
</evidence>
<keyword evidence="3" id="KW-1185">Reference proteome</keyword>
<name>A0ABP0RYP4_9DINO</name>
<feature type="region of interest" description="Disordered" evidence="1">
    <location>
        <begin position="372"/>
        <end position="397"/>
    </location>
</feature>
<feature type="region of interest" description="Disordered" evidence="1">
    <location>
        <begin position="894"/>
        <end position="933"/>
    </location>
</feature>
<dbReference type="EMBL" id="CAXAMM010042518">
    <property type="protein sequence ID" value="CAK9105319.1"/>
    <property type="molecule type" value="Genomic_DNA"/>
</dbReference>
<accession>A0ABP0RYP4</accession>
<reference evidence="2 3" key="1">
    <citation type="submission" date="2024-02" db="EMBL/GenBank/DDBJ databases">
        <authorList>
            <person name="Chen Y."/>
            <person name="Shah S."/>
            <person name="Dougan E. K."/>
            <person name="Thang M."/>
            <person name="Chan C."/>
        </authorList>
    </citation>
    <scope>NUCLEOTIDE SEQUENCE [LARGE SCALE GENOMIC DNA]</scope>
</reference>
<evidence type="ECO:0000256" key="1">
    <source>
        <dbReference type="SAM" id="MobiDB-lite"/>
    </source>
</evidence>
<evidence type="ECO:0000313" key="2">
    <source>
        <dbReference type="EMBL" id="CAK9105319.1"/>
    </source>
</evidence>
<gene>
    <name evidence="2" type="ORF">SCF082_LOCUS49098</name>
</gene>
<comment type="caution">
    <text evidence="2">The sequence shown here is derived from an EMBL/GenBank/DDBJ whole genome shotgun (WGS) entry which is preliminary data.</text>
</comment>
<protein>
    <recommendedName>
        <fullName evidence="4">FACT complex subunit</fullName>
    </recommendedName>
</protein>
<feature type="region of interest" description="Disordered" evidence="1">
    <location>
        <begin position="979"/>
        <end position="1002"/>
    </location>
</feature>
<sequence>MVFNIQTVRDDPSGCLQTLLDQLYPRKYQVYISPVKLPRVANGPLILVREFDRSSDALVLITSNADAVGVHVKTVPRSLPAATVCVLPAGPHKLLMHNYHPIVENQVYCHTGDILTVSKIEPPVHAGGHHRDDHVEPLPAGASLSQRAQFSARTHGWAASDELLACLGLLQQIAPEFLHSFGIQMWRPGLVEFEEGPFGEMHFAPNGLSCLILLVGAHWALVEVTRRLDRVRIAVSGLSQHAAQRVAMITCRLLDVAPHRACLDFDFVQATPHMCGWTILFRLFARAEALDYLPDQSYLWSILTPNEQSIINQVQAASQNHWLAVCQDAALRGFAYNMRLQFFIGLALQARNTDAVTTHPIQVTFGPVLADTGSSPSQPVLPLPAPLPDGQRNHHDDATQTEAGDRILSRLQACADNPGWLFSDTLDYLLDRLRDRAPHVLFAPPAQWNRLHHTISFYNDYKCDISGFTSVLLFLNWDSHWLQCEIHQESWEHSIVVYAPEVLRSHAQSLANDLAANLIPADTVLRTHFVSHNPPTHVCGWTLLFAIYRRFGTIMQAPSPSQLNTLRNSNQAPWYIWIQQHAALQWGLTIPQELRSFAATGLIQHLLRIDEGRFPSQYAAAGAVESKAKANTGAVVDPLSINDPWARKSSPSRWEDLVLEKAHPFHDEKGAILPQLHRLQVTGHDSGVILTTKQHLPDLAKLGTKQTLVALLPQLDDASKSALGSSVAGPFEVILHDKAVRQTFKRVMHAVPISGRFAFTLKEPACEFSTSEIAELVIELDSRLTSKTEFDTAAASPVSFFKDYIIKHVPSIKDQDVVGAAGVMLTRRGLAIRAWAKDAVNKAVGSAPVPTRTFRSAGVHVWQLGFEAPPKASDFTVKINGELFQILLTPSSAAEKGQGKGKSSKKSFKQKQKEEAEASSSSVTAPASFNPDRRRLDTLEAKFDTLQGQVTGIEKKQSVMETKLDSRFDDISDTLRQLLQMSTSRSHEKTGETPPSKMPKMS</sequence>
<evidence type="ECO:0000313" key="3">
    <source>
        <dbReference type="Proteomes" id="UP001642464"/>
    </source>
</evidence>